<dbReference type="RefSeq" id="WP_380791929.1">
    <property type="nucleotide sequence ID" value="NZ_JBHTKR010000004.1"/>
</dbReference>
<dbReference type="PANTHER" id="PTHR40277:SF1">
    <property type="entry name" value="BLL5419 PROTEIN"/>
    <property type="match status" value="1"/>
</dbReference>
<comment type="caution">
    <text evidence="7">The sequence shown here is derived from an EMBL/GenBank/DDBJ whole genome shotgun (WGS) entry which is preliminary data.</text>
</comment>
<feature type="transmembrane region" description="Helical" evidence="6">
    <location>
        <begin position="155"/>
        <end position="174"/>
    </location>
</feature>
<evidence type="ECO:0000256" key="1">
    <source>
        <dbReference type="ARBA" id="ARBA00004651"/>
    </source>
</evidence>
<accession>A0ABW3TDT0</accession>
<gene>
    <name evidence="7" type="ORF">ACFQ3C_11750</name>
</gene>
<proteinExistence type="predicted"/>
<name>A0ABW3TDT0_9RHOB</name>
<feature type="transmembrane region" description="Helical" evidence="6">
    <location>
        <begin position="42"/>
        <end position="60"/>
    </location>
</feature>
<evidence type="ECO:0000256" key="5">
    <source>
        <dbReference type="ARBA" id="ARBA00023136"/>
    </source>
</evidence>
<evidence type="ECO:0000256" key="6">
    <source>
        <dbReference type="SAM" id="Phobius"/>
    </source>
</evidence>
<evidence type="ECO:0000313" key="7">
    <source>
        <dbReference type="EMBL" id="MFD1195345.1"/>
    </source>
</evidence>
<reference evidence="8" key="1">
    <citation type="journal article" date="2019" name="Int. J. Syst. Evol. Microbiol.">
        <title>The Global Catalogue of Microorganisms (GCM) 10K type strain sequencing project: providing services to taxonomists for standard genome sequencing and annotation.</title>
        <authorList>
            <consortium name="The Broad Institute Genomics Platform"/>
            <consortium name="The Broad Institute Genome Sequencing Center for Infectious Disease"/>
            <person name="Wu L."/>
            <person name="Ma J."/>
        </authorList>
    </citation>
    <scope>NUCLEOTIDE SEQUENCE [LARGE SCALE GENOMIC DNA]</scope>
    <source>
        <strain evidence="8">CCUG 55328</strain>
    </source>
</reference>
<dbReference type="PANTHER" id="PTHR40277">
    <property type="entry name" value="BLL5419 PROTEIN"/>
    <property type="match status" value="1"/>
</dbReference>
<keyword evidence="5 6" id="KW-0472">Membrane</keyword>
<protein>
    <submittedName>
        <fullName evidence="7">YbhN family protein</fullName>
    </submittedName>
</protein>
<feature type="transmembrane region" description="Helical" evidence="6">
    <location>
        <begin position="234"/>
        <end position="259"/>
    </location>
</feature>
<feature type="transmembrane region" description="Helical" evidence="6">
    <location>
        <begin position="124"/>
        <end position="143"/>
    </location>
</feature>
<comment type="subcellular location">
    <subcellularLocation>
        <location evidence="1">Cell membrane</location>
        <topology evidence="1">Multi-pass membrane protein</topology>
    </subcellularLocation>
</comment>
<sequence length="309" mass="32576">MRPKTWILKALRLLVTLALLVLLWRAIDGPAALDLVLGADPVWLLAAVLALNGQTALSALRWRLTARGLGQSITLGRAIREYYLSQILNQSLPGGVLGDAGRAVRARHEAGLKRAGQAVVFERLAGQLALFGVTGAAVFLVWIRPGGTALPDWVLRLVALTGGALFVAGVVLWVISRSARGWGRHIRDWSAAFEASVLAPAVLPRQIMLSLGTTALNLLAFAICARATGTTLPLAAIMIIVPLILLTMLIPISISGWGLREGAAAALFPVIGATATEGFAASFAFGLMFLVSVLPGVVVLLIQPRPQSA</sequence>
<dbReference type="InterPro" id="IPR022791">
    <property type="entry name" value="L-PG_synthase/AglD"/>
</dbReference>
<evidence type="ECO:0000256" key="2">
    <source>
        <dbReference type="ARBA" id="ARBA00022475"/>
    </source>
</evidence>
<keyword evidence="4 6" id="KW-1133">Transmembrane helix</keyword>
<evidence type="ECO:0000256" key="4">
    <source>
        <dbReference type="ARBA" id="ARBA00022989"/>
    </source>
</evidence>
<dbReference type="EMBL" id="JBHTKR010000004">
    <property type="protein sequence ID" value="MFD1195345.1"/>
    <property type="molecule type" value="Genomic_DNA"/>
</dbReference>
<keyword evidence="8" id="KW-1185">Reference proteome</keyword>
<keyword evidence="3 6" id="KW-0812">Transmembrane</keyword>
<keyword evidence="2" id="KW-1003">Cell membrane</keyword>
<evidence type="ECO:0000256" key="3">
    <source>
        <dbReference type="ARBA" id="ARBA00022692"/>
    </source>
</evidence>
<dbReference type="Proteomes" id="UP001597151">
    <property type="component" value="Unassembled WGS sequence"/>
</dbReference>
<feature type="transmembrane region" description="Helical" evidence="6">
    <location>
        <begin position="279"/>
        <end position="302"/>
    </location>
</feature>
<organism evidence="7 8">
    <name type="scientific">Seohaeicola saemankumensis</name>
    <dbReference type="NCBI Taxonomy" id="481181"/>
    <lineage>
        <taxon>Bacteria</taxon>
        <taxon>Pseudomonadati</taxon>
        <taxon>Pseudomonadota</taxon>
        <taxon>Alphaproteobacteria</taxon>
        <taxon>Rhodobacterales</taxon>
        <taxon>Roseobacteraceae</taxon>
        <taxon>Seohaeicola</taxon>
    </lineage>
</organism>
<evidence type="ECO:0000313" key="8">
    <source>
        <dbReference type="Proteomes" id="UP001597151"/>
    </source>
</evidence>
<dbReference type="Pfam" id="PF03706">
    <property type="entry name" value="LPG_synthase_TM"/>
    <property type="match status" value="1"/>
</dbReference>